<evidence type="ECO:0000313" key="5">
    <source>
        <dbReference type="Proteomes" id="UP001175000"/>
    </source>
</evidence>
<feature type="transmembrane region" description="Helical" evidence="2">
    <location>
        <begin position="284"/>
        <end position="302"/>
    </location>
</feature>
<dbReference type="PANTHER" id="PTHR34502">
    <property type="entry name" value="DUF6594 DOMAIN-CONTAINING PROTEIN-RELATED"/>
    <property type="match status" value="1"/>
</dbReference>
<keyword evidence="5" id="KW-1185">Reference proteome</keyword>
<dbReference type="AlphaFoldDB" id="A0AA39W4I5"/>
<evidence type="ECO:0000256" key="1">
    <source>
        <dbReference type="SAM" id="MobiDB-lite"/>
    </source>
</evidence>
<evidence type="ECO:0000313" key="4">
    <source>
        <dbReference type="EMBL" id="KAK0611679.1"/>
    </source>
</evidence>
<reference evidence="4" key="1">
    <citation type="submission" date="2023-06" db="EMBL/GenBank/DDBJ databases">
        <title>Genome-scale phylogeny and comparative genomics of the fungal order Sordariales.</title>
        <authorList>
            <consortium name="Lawrence Berkeley National Laboratory"/>
            <person name="Hensen N."/>
            <person name="Bonometti L."/>
            <person name="Westerberg I."/>
            <person name="Brannstrom I.O."/>
            <person name="Guillou S."/>
            <person name="Cros-Aarteil S."/>
            <person name="Calhoun S."/>
            <person name="Haridas S."/>
            <person name="Kuo A."/>
            <person name="Mondo S."/>
            <person name="Pangilinan J."/>
            <person name="Riley R."/>
            <person name="Labutti K."/>
            <person name="Andreopoulos B."/>
            <person name="Lipzen A."/>
            <person name="Chen C."/>
            <person name="Yanf M."/>
            <person name="Daum C."/>
            <person name="Ng V."/>
            <person name="Clum A."/>
            <person name="Steindorff A."/>
            <person name="Ohm R."/>
            <person name="Martin F."/>
            <person name="Silar P."/>
            <person name="Natvig D."/>
            <person name="Lalanne C."/>
            <person name="Gautier V."/>
            <person name="Ament-Velasquez S.L."/>
            <person name="Kruys A."/>
            <person name="Hutchinson M.I."/>
            <person name="Powell A.J."/>
            <person name="Barry K."/>
            <person name="Miller A.N."/>
            <person name="Grigoriev I.V."/>
            <person name="Debuchy R."/>
            <person name="Gladieux P."/>
            <person name="Thoren M.H."/>
            <person name="Johannesson H."/>
        </authorList>
    </citation>
    <scope>NUCLEOTIDE SEQUENCE</scope>
    <source>
        <strain evidence="4">CBS 606.72</strain>
    </source>
</reference>
<comment type="caution">
    <text evidence="4">The sequence shown here is derived from an EMBL/GenBank/DDBJ whole genome shotgun (WGS) entry which is preliminary data.</text>
</comment>
<organism evidence="4 5">
    <name type="scientific">Immersiella caudata</name>
    <dbReference type="NCBI Taxonomy" id="314043"/>
    <lineage>
        <taxon>Eukaryota</taxon>
        <taxon>Fungi</taxon>
        <taxon>Dikarya</taxon>
        <taxon>Ascomycota</taxon>
        <taxon>Pezizomycotina</taxon>
        <taxon>Sordariomycetes</taxon>
        <taxon>Sordariomycetidae</taxon>
        <taxon>Sordariales</taxon>
        <taxon>Lasiosphaeriaceae</taxon>
        <taxon>Immersiella</taxon>
    </lineage>
</organism>
<feature type="domain" description="DUF6594" evidence="3">
    <location>
        <begin position="53"/>
        <end position="320"/>
    </location>
</feature>
<dbReference type="PANTHER" id="PTHR34502:SF3">
    <property type="entry name" value="DUF6594 DOMAIN-CONTAINING PROTEIN"/>
    <property type="match status" value="1"/>
</dbReference>
<dbReference type="EMBL" id="JAULSU010000007">
    <property type="protein sequence ID" value="KAK0611679.1"/>
    <property type="molecule type" value="Genomic_DNA"/>
</dbReference>
<dbReference type="Pfam" id="PF20237">
    <property type="entry name" value="DUF6594"/>
    <property type="match status" value="1"/>
</dbReference>
<keyword evidence="2" id="KW-0472">Membrane</keyword>
<feature type="transmembrane region" description="Helical" evidence="2">
    <location>
        <begin position="257"/>
        <end position="278"/>
    </location>
</feature>
<sequence>MAHPKFDIELGQCSDFSSTPRRDTGNPGAIRGTPRKKDDRRQPVQIEDYPLGYPRFSALIASHDSLHLCRRFSNLRVRLLLLKQDRLSQLEKRLGKIDREEVALLSLGSSRDDNNPERISVLAEIDAALADYDALIERNHRILGLEDASCRDVASLQNWVDGNGCIARQETAYLERAQDLVSVASPDDGATAWLGTLAVRCRVLFYTCVGHVRKPTHFVLRFEMLTCVVKKDPRRNASRDPNVHVFPRSSITWVARLLMTPFVVVLLMAPVVLCNLVSSLTARLVVIVAATTGFVAVLSGLTKARTIELAVAGATYTTVLIVFVSNTNIYRT</sequence>
<proteinExistence type="predicted"/>
<dbReference type="Proteomes" id="UP001175000">
    <property type="component" value="Unassembled WGS sequence"/>
</dbReference>
<accession>A0AA39W4I5</accession>
<evidence type="ECO:0000256" key="2">
    <source>
        <dbReference type="SAM" id="Phobius"/>
    </source>
</evidence>
<evidence type="ECO:0000259" key="3">
    <source>
        <dbReference type="Pfam" id="PF20237"/>
    </source>
</evidence>
<dbReference type="InterPro" id="IPR046529">
    <property type="entry name" value="DUF6594"/>
</dbReference>
<feature type="region of interest" description="Disordered" evidence="1">
    <location>
        <begin position="11"/>
        <end position="44"/>
    </location>
</feature>
<name>A0AA39W4I5_9PEZI</name>
<gene>
    <name evidence="4" type="ORF">B0T14DRAFT_548784</name>
</gene>
<keyword evidence="2" id="KW-1133">Transmembrane helix</keyword>
<protein>
    <recommendedName>
        <fullName evidence="3">DUF6594 domain-containing protein</fullName>
    </recommendedName>
</protein>
<keyword evidence="2" id="KW-0812">Transmembrane</keyword>
<feature type="transmembrane region" description="Helical" evidence="2">
    <location>
        <begin position="309"/>
        <end position="330"/>
    </location>
</feature>